<dbReference type="OrthoDB" id="2914329at2759"/>
<feature type="transmembrane region" description="Helical" evidence="1">
    <location>
        <begin position="6"/>
        <end position="29"/>
    </location>
</feature>
<name>A0A9W9A6Q2_9AGAR</name>
<keyword evidence="1" id="KW-0472">Membrane</keyword>
<protein>
    <submittedName>
        <fullName evidence="2">Uncharacterized protein</fullName>
    </submittedName>
</protein>
<accession>A0A9W9A6Q2</accession>
<organism evidence="2 3">
    <name type="scientific">Lentinula aciculospora</name>
    <dbReference type="NCBI Taxonomy" id="153920"/>
    <lineage>
        <taxon>Eukaryota</taxon>
        <taxon>Fungi</taxon>
        <taxon>Dikarya</taxon>
        <taxon>Basidiomycota</taxon>
        <taxon>Agaricomycotina</taxon>
        <taxon>Agaricomycetes</taxon>
        <taxon>Agaricomycetidae</taxon>
        <taxon>Agaricales</taxon>
        <taxon>Marasmiineae</taxon>
        <taxon>Omphalotaceae</taxon>
        <taxon>Lentinula</taxon>
    </lineage>
</organism>
<dbReference type="EMBL" id="JAOTPV010000014">
    <property type="protein sequence ID" value="KAJ4475708.1"/>
    <property type="molecule type" value="Genomic_DNA"/>
</dbReference>
<keyword evidence="1" id="KW-0812">Transmembrane</keyword>
<evidence type="ECO:0000256" key="1">
    <source>
        <dbReference type="SAM" id="Phobius"/>
    </source>
</evidence>
<proteinExistence type="predicted"/>
<dbReference type="Proteomes" id="UP001150266">
    <property type="component" value="Unassembled WGS sequence"/>
</dbReference>
<comment type="caution">
    <text evidence="2">The sequence shown here is derived from an EMBL/GenBank/DDBJ whole genome shotgun (WGS) entry which is preliminary data.</text>
</comment>
<gene>
    <name evidence="2" type="ORF">J3R30DRAFT_3706311</name>
</gene>
<keyword evidence="1" id="KW-1133">Transmembrane helix</keyword>
<sequence>MYFCEPYGICILAIILEFVTVALGVPILANANNTDLSSFHLKTRKAVIWAKTTVEFPGKSPVDEAIMQMGRVNVQTILHIIAQKIPGTPYLTVDNWKRYPQSSLTDKHVTFVAIVSELGEEYSGLYTGYYLYRPRSDKIREMAVSLSRTNPPEKKILHHEKIPQIIVEEGSKFSSGHGLGLGQGILDRA</sequence>
<dbReference type="AlphaFoldDB" id="A0A9W9A6Q2"/>
<keyword evidence="3" id="KW-1185">Reference proteome</keyword>
<reference evidence="2" key="1">
    <citation type="submission" date="2022-08" db="EMBL/GenBank/DDBJ databases">
        <title>A Global Phylogenomic Analysis of the Shiitake Genus Lentinula.</title>
        <authorList>
            <consortium name="DOE Joint Genome Institute"/>
            <person name="Sierra-Patev S."/>
            <person name="Min B."/>
            <person name="Naranjo-Ortiz M."/>
            <person name="Looney B."/>
            <person name="Konkel Z."/>
            <person name="Slot J.C."/>
            <person name="Sakamoto Y."/>
            <person name="Steenwyk J.L."/>
            <person name="Rokas A."/>
            <person name="Carro J."/>
            <person name="Camarero S."/>
            <person name="Ferreira P."/>
            <person name="Molpeceres G."/>
            <person name="Ruiz-Duenas F.J."/>
            <person name="Serrano A."/>
            <person name="Henrissat B."/>
            <person name="Drula E."/>
            <person name="Hughes K.W."/>
            <person name="Mata J.L."/>
            <person name="Ishikawa N.K."/>
            <person name="Vargas-Isla R."/>
            <person name="Ushijima S."/>
            <person name="Smith C.A."/>
            <person name="Ahrendt S."/>
            <person name="Andreopoulos W."/>
            <person name="He G."/>
            <person name="Labutti K."/>
            <person name="Lipzen A."/>
            <person name="Ng V."/>
            <person name="Riley R."/>
            <person name="Sandor L."/>
            <person name="Barry K."/>
            <person name="Martinez A.T."/>
            <person name="Xiao Y."/>
            <person name="Gibbons J.G."/>
            <person name="Terashima K."/>
            <person name="Grigoriev I.V."/>
            <person name="Hibbett D.S."/>
        </authorList>
    </citation>
    <scope>NUCLEOTIDE SEQUENCE</scope>
    <source>
        <strain evidence="2">JLM2183</strain>
    </source>
</reference>
<evidence type="ECO:0000313" key="2">
    <source>
        <dbReference type="EMBL" id="KAJ4475708.1"/>
    </source>
</evidence>
<evidence type="ECO:0000313" key="3">
    <source>
        <dbReference type="Proteomes" id="UP001150266"/>
    </source>
</evidence>